<dbReference type="OrthoDB" id="6924245at2759"/>
<keyword evidence="2" id="KW-1185">Reference proteome</keyword>
<evidence type="ECO:0000313" key="1">
    <source>
        <dbReference type="EMBL" id="CAG9565066.1"/>
    </source>
</evidence>
<dbReference type="AlphaFoldDB" id="A0A8J2QTW7"/>
<evidence type="ECO:0000313" key="2">
    <source>
        <dbReference type="Proteomes" id="UP000789524"/>
    </source>
</evidence>
<accession>A0A8J2QTW7</accession>
<protein>
    <submittedName>
        <fullName evidence="1">(African queen) hypothetical protein</fullName>
    </submittedName>
</protein>
<organism evidence="1 2">
    <name type="scientific">Danaus chrysippus</name>
    <name type="common">African queen</name>
    <dbReference type="NCBI Taxonomy" id="151541"/>
    <lineage>
        <taxon>Eukaryota</taxon>
        <taxon>Metazoa</taxon>
        <taxon>Ecdysozoa</taxon>
        <taxon>Arthropoda</taxon>
        <taxon>Hexapoda</taxon>
        <taxon>Insecta</taxon>
        <taxon>Pterygota</taxon>
        <taxon>Neoptera</taxon>
        <taxon>Endopterygota</taxon>
        <taxon>Lepidoptera</taxon>
        <taxon>Glossata</taxon>
        <taxon>Ditrysia</taxon>
        <taxon>Papilionoidea</taxon>
        <taxon>Nymphalidae</taxon>
        <taxon>Danainae</taxon>
        <taxon>Danaini</taxon>
        <taxon>Danaina</taxon>
        <taxon>Danaus</taxon>
        <taxon>Anosia</taxon>
    </lineage>
</organism>
<dbReference type="Proteomes" id="UP000789524">
    <property type="component" value="Unassembled WGS sequence"/>
</dbReference>
<reference evidence="1" key="1">
    <citation type="submission" date="2021-09" db="EMBL/GenBank/DDBJ databases">
        <authorList>
            <person name="Martin H S."/>
        </authorList>
    </citation>
    <scope>NUCLEOTIDE SEQUENCE</scope>
</reference>
<sequence length="99" mass="11523">MKSNYLKFLNIGEVNHQAISSFGRIKWENIRCSSDRELAVPEGKLMDIGRFSWDWSRPTYILSRRQNKICSDECSVGASKVCDWVRRRIYPGLKPDKLA</sequence>
<name>A0A8J2QTW7_9NEOP</name>
<gene>
    <name evidence="1" type="ORF">DCHRY22_LOCUS5973</name>
</gene>
<comment type="caution">
    <text evidence="1">The sequence shown here is derived from an EMBL/GenBank/DDBJ whole genome shotgun (WGS) entry which is preliminary data.</text>
</comment>
<proteinExistence type="predicted"/>
<dbReference type="EMBL" id="CAKASE010000052">
    <property type="protein sequence ID" value="CAG9565066.1"/>
    <property type="molecule type" value="Genomic_DNA"/>
</dbReference>